<proteinExistence type="predicted"/>
<feature type="chain" id="PRO_5014675926" evidence="1">
    <location>
        <begin position="25"/>
        <end position="76"/>
    </location>
</feature>
<dbReference type="AlphaFoldDB" id="A0A2M3ZU10"/>
<organism evidence="2">
    <name type="scientific">Anopheles braziliensis</name>
    <dbReference type="NCBI Taxonomy" id="58242"/>
    <lineage>
        <taxon>Eukaryota</taxon>
        <taxon>Metazoa</taxon>
        <taxon>Ecdysozoa</taxon>
        <taxon>Arthropoda</taxon>
        <taxon>Hexapoda</taxon>
        <taxon>Insecta</taxon>
        <taxon>Pterygota</taxon>
        <taxon>Neoptera</taxon>
        <taxon>Endopterygota</taxon>
        <taxon>Diptera</taxon>
        <taxon>Nematocera</taxon>
        <taxon>Culicoidea</taxon>
        <taxon>Culicidae</taxon>
        <taxon>Anophelinae</taxon>
        <taxon>Anopheles</taxon>
    </lineage>
</organism>
<name>A0A2M3ZU10_9DIPT</name>
<evidence type="ECO:0000313" key="2">
    <source>
        <dbReference type="EMBL" id="MBW31985.1"/>
    </source>
</evidence>
<sequence>MQLALVVELVLCLILSYWTLQMRSHFPWRAVVQTGQPSVPSWRSYFPMIPTEPPVAPLSSFLRQKLLESATTLGTL</sequence>
<protein>
    <submittedName>
        <fullName evidence="2">Putative secreted peptide</fullName>
    </submittedName>
</protein>
<keyword evidence="1" id="KW-0732">Signal</keyword>
<evidence type="ECO:0000256" key="1">
    <source>
        <dbReference type="SAM" id="SignalP"/>
    </source>
</evidence>
<reference evidence="2" key="1">
    <citation type="submission" date="2018-01" db="EMBL/GenBank/DDBJ databases">
        <title>An insight into the sialome of Amazonian anophelines.</title>
        <authorList>
            <person name="Ribeiro J.M."/>
            <person name="Scarpassa V."/>
            <person name="Calvo E."/>
        </authorList>
    </citation>
    <scope>NUCLEOTIDE SEQUENCE</scope>
    <source>
        <tissue evidence="2">Salivary glands</tissue>
    </source>
</reference>
<accession>A0A2M3ZU10</accession>
<dbReference type="EMBL" id="GGFM01011234">
    <property type="protein sequence ID" value="MBW31985.1"/>
    <property type="molecule type" value="Transcribed_RNA"/>
</dbReference>
<feature type="signal peptide" evidence="1">
    <location>
        <begin position="1"/>
        <end position="24"/>
    </location>
</feature>